<keyword evidence="5" id="KW-1185">Reference proteome</keyword>
<dbReference type="EMBL" id="ADGH01000010">
    <property type="protein sequence ID" value="EHG24781.1"/>
    <property type="molecule type" value="Genomic_DNA"/>
</dbReference>
<dbReference type="Gene3D" id="3.40.50.300">
    <property type="entry name" value="P-loop containing nucleotide triphosphate hydrolases"/>
    <property type="match status" value="1"/>
</dbReference>
<dbReference type="InterPro" id="IPR027417">
    <property type="entry name" value="P-loop_NTPase"/>
</dbReference>
<evidence type="ECO:0000259" key="3">
    <source>
        <dbReference type="PROSITE" id="PS50893"/>
    </source>
</evidence>
<comment type="caution">
    <text evidence="4">The sequence shown here is derived from an EMBL/GenBank/DDBJ whole genome shotgun (WGS) entry which is preliminary data.</text>
</comment>
<feature type="domain" description="ABC transporter" evidence="3">
    <location>
        <begin position="13"/>
        <end position="243"/>
    </location>
</feature>
<evidence type="ECO:0000256" key="2">
    <source>
        <dbReference type="ARBA" id="ARBA00022840"/>
    </source>
</evidence>
<evidence type="ECO:0000313" key="5">
    <source>
        <dbReference type="Proteomes" id="UP000003175"/>
    </source>
</evidence>
<organism evidence="4 5">
    <name type="scientific">Selenomonas noxia F0398</name>
    <dbReference type="NCBI Taxonomy" id="702437"/>
    <lineage>
        <taxon>Bacteria</taxon>
        <taxon>Bacillati</taxon>
        <taxon>Bacillota</taxon>
        <taxon>Negativicutes</taxon>
        <taxon>Selenomonadales</taxon>
        <taxon>Selenomonadaceae</taxon>
        <taxon>Selenomonas</taxon>
    </lineage>
</organism>
<dbReference type="Proteomes" id="UP000003175">
    <property type="component" value="Unassembled WGS sequence"/>
</dbReference>
<dbReference type="PROSITE" id="PS00211">
    <property type="entry name" value="ABC_TRANSPORTER_1"/>
    <property type="match status" value="1"/>
</dbReference>
<proteinExistence type="predicted"/>
<accession>A0ABN0DQ18</accession>
<dbReference type="SUPFAM" id="SSF52540">
    <property type="entry name" value="P-loop containing nucleoside triphosphate hydrolases"/>
    <property type="match status" value="1"/>
</dbReference>
<dbReference type="PROSITE" id="PS50893">
    <property type="entry name" value="ABC_TRANSPORTER_2"/>
    <property type="match status" value="1"/>
</dbReference>
<sequence>MEREPRTDDAPVIETHDLTRVFGSYTAVDRLNLSVPRGAIYGFIGSNGSGKSTAIRMICGLLPPTSGTAFVLGCNTAVHPERARQALGYMSQRFSLYTNMTVRENMMFYGGLYGLPREERRARTAEVIARMQLMDRADVLAGGLSGGQKQRLALGCAILHHPALLVLDEPTSAVDPTSRRLFWNLLSEMAGTERTTIFVTTHFMDEAEHCDEIAFLQRGKKIASGSPSALKEELPARLYVLPQDSAEEGEAALRAAGVPCDEVYVFGRQVRALVPRETVLPEQLHAAPWELTMEDVFIYYDRRQRGAQG</sequence>
<evidence type="ECO:0000313" key="4">
    <source>
        <dbReference type="EMBL" id="EHG24781.1"/>
    </source>
</evidence>
<evidence type="ECO:0000256" key="1">
    <source>
        <dbReference type="ARBA" id="ARBA00022741"/>
    </source>
</evidence>
<dbReference type="InterPro" id="IPR003593">
    <property type="entry name" value="AAA+_ATPase"/>
</dbReference>
<dbReference type="PANTHER" id="PTHR43038:SF3">
    <property type="entry name" value="ABC TRANSPORTER G FAMILY MEMBER 20 ISOFORM X1"/>
    <property type="match status" value="1"/>
</dbReference>
<gene>
    <name evidence="4" type="ORF">HMPREF9432_01231</name>
</gene>
<dbReference type="InterPro" id="IPR017871">
    <property type="entry name" value="ABC_transporter-like_CS"/>
</dbReference>
<keyword evidence="1" id="KW-0547">Nucleotide-binding</keyword>
<name>A0ABN0DQ18_9FIRM</name>
<keyword evidence="2" id="KW-0067">ATP-binding</keyword>
<dbReference type="SMART" id="SM00382">
    <property type="entry name" value="AAA"/>
    <property type="match status" value="1"/>
</dbReference>
<dbReference type="PANTHER" id="PTHR43038">
    <property type="entry name" value="ATP-BINDING CASSETTE, SUB-FAMILY H, MEMBER 1"/>
    <property type="match status" value="1"/>
</dbReference>
<dbReference type="Pfam" id="PF00005">
    <property type="entry name" value="ABC_tran"/>
    <property type="match status" value="1"/>
</dbReference>
<dbReference type="RefSeq" id="WP_006696496.1">
    <property type="nucleotide sequence ID" value="NZ_JH376859.1"/>
</dbReference>
<protein>
    <recommendedName>
        <fullName evidence="3">ABC transporter domain-containing protein</fullName>
    </recommendedName>
</protein>
<dbReference type="InterPro" id="IPR003439">
    <property type="entry name" value="ABC_transporter-like_ATP-bd"/>
</dbReference>
<reference evidence="4 5" key="1">
    <citation type="submission" date="2011-08" db="EMBL/GenBank/DDBJ databases">
        <title>The Genome Sequence of Selenomonas noxia F0398.</title>
        <authorList>
            <consortium name="The Broad Institute Genome Sequencing Platform"/>
            <person name="Earl A."/>
            <person name="Ward D."/>
            <person name="Feldgarden M."/>
            <person name="Gevers D."/>
            <person name="Izard J."/>
            <person name="Ganesan A."/>
            <person name="Blanton J.M."/>
            <person name="Baranova O.V."/>
            <person name="Tanner A.C."/>
            <person name="Dewhirst F.E."/>
            <person name="Young S.K."/>
            <person name="Zeng Q."/>
            <person name="Gargeya S."/>
            <person name="Fitzgerald M."/>
            <person name="Haas B."/>
            <person name="Abouelleil A."/>
            <person name="Alvarado L."/>
            <person name="Arachchi H.M."/>
            <person name="Berlin A."/>
            <person name="Brown A."/>
            <person name="Chapman S.B."/>
            <person name="Chen Z."/>
            <person name="Dunbar C."/>
            <person name="Freedman E."/>
            <person name="Gearin G."/>
            <person name="Gellesch M."/>
            <person name="Goldberg J."/>
            <person name="Griggs A."/>
            <person name="Gujja S."/>
            <person name="Heiman D."/>
            <person name="Howarth C."/>
            <person name="Larson L."/>
            <person name="Lui A."/>
            <person name="MacDonald P.J.P."/>
            <person name="Montmayeur A."/>
            <person name="Murphy C."/>
            <person name="Neiman D."/>
            <person name="Pearson M."/>
            <person name="Priest M."/>
            <person name="Roberts A."/>
            <person name="Saif S."/>
            <person name="Shea T."/>
            <person name="Shenoy N."/>
            <person name="Sisk P."/>
            <person name="Stolte C."/>
            <person name="Sykes S."/>
            <person name="Wortman J."/>
            <person name="Nusbaum C."/>
            <person name="Birren B."/>
        </authorList>
    </citation>
    <scope>NUCLEOTIDE SEQUENCE [LARGE SCALE GENOMIC DNA]</scope>
    <source>
        <strain evidence="4 5">F0398</strain>
    </source>
</reference>